<accession>A0ABS9SIC1</accession>
<dbReference type="EMBL" id="JAKWBL010000001">
    <property type="protein sequence ID" value="MCH5598113.1"/>
    <property type="molecule type" value="Genomic_DNA"/>
</dbReference>
<protein>
    <submittedName>
        <fullName evidence="1">Uncharacterized protein</fullName>
    </submittedName>
</protein>
<gene>
    <name evidence="1" type="ORF">MKP09_09415</name>
</gene>
<evidence type="ECO:0000313" key="2">
    <source>
        <dbReference type="Proteomes" id="UP001202248"/>
    </source>
</evidence>
<comment type="caution">
    <text evidence="1">The sequence shown here is derived from an EMBL/GenBank/DDBJ whole genome shotgun (WGS) entry which is preliminary data.</text>
</comment>
<evidence type="ECO:0000313" key="1">
    <source>
        <dbReference type="EMBL" id="MCH5598113.1"/>
    </source>
</evidence>
<name>A0ABS9SIC1_9BACT</name>
<keyword evidence="2" id="KW-1185">Reference proteome</keyword>
<organism evidence="1 2">
    <name type="scientific">Niabella ginsengisoli</name>
    <dbReference type="NCBI Taxonomy" id="522298"/>
    <lineage>
        <taxon>Bacteria</taxon>
        <taxon>Pseudomonadati</taxon>
        <taxon>Bacteroidota</taxon>
        <taxon>Chitinophagia</taxon>
        <taxon>Chitinophagales</taxon>
        <taxon>Chitinophagaceae</taxon>
        <taxon>Niabella</taxon>
    </lineage>
</organism>
<dbReference type="Gene3D" id="3.40.630.10">
    <property type="entry name" value="Zn peptidases"/>
    <property type="match status" value="1"/>
</dbReference>
<dbReference type="SUPFAM" id="SSF53187">
    <property type="entry name" value="Zn-dependent exopeptidases"/>
    <property type="match status" value="1"/>
</dbReference>
<sequence length="152" mass="16581">MNNKKNENKKTTNICSPTYVYHSYILCTKNIAVNITDVTKTINVLASDEMKGRNTGSPEIDKAADFIASEFKKAGLKPLAKESFLQSFSMVSATQKSISAKSGGKELDPKNIIVLTASPDLNFTSANSTIEKIIVGDNLFQKQCNMLPAIKT</sequence>
<reference evidence="1 2" key="1">
    <citation type="submission" date="2022-02" db="EMBL/GenBank/DDBJ databases">
        <authorList>
            <person name="Min J."/>
        </authorList>
    </citation>
    <scope>NUCLEOTIDE SEQUENCE [LARGE SCALE GENOMIC DNA]</scope>
    <source>
        <strain evidence="1 2">GR10-1</strain>
    </source>
</reference>
<proteinExistence type="predicted"/>
<dbReference type="Proteomes" id="UP001202248">
    <property type="component" value="Unassembled WGS sequence"/>
</dbReference>
<dbReference type="RefSeq" id="WP_240827460.1">
    <property type="nucleotide sequence ID" value="NZ_JAKWBL010000001.1"/>
</dbReference>